<proteinExistence type="predicted"/>
<protein>
    <recommendedName>
        <fullName evidence="1">AB hydrolase-1 domain-containing protein</fullName>
    </recommendedName>
</protein>
<dbReference type="Pfam" id="PF00561">
    <property type="entry name" value="Abhydrolase_1"/>
    <property type="match status" value="1"/>
</dbReference>
<dbReference type="InterPro" id="IPR000073">
    <property type="entry name" value="AB_hydrolase_1"/>
</dbReference>
<dbReference type="InterPro" id="IPR029058">
    <property type="entry name" value="AB_hydrolase_fold"/>
</dbReference>
<feature type="domain" description="AB hydrolase-1" evidence="1">
    <location>
        <begin position="30"/>
        <end position="139"/>
    </location>
</feature>
<keyword evidence="3" id="KW-1185">Reference proteome</keyword>
<dbReference type="EMBL" id="CABFNP030000989">
    <property type="protein sequence ID" value="CAI6089355.1"/>
    <property type="molecule type" value="Genomic_DNA"/>
</dbReference>
<reference evidence="2" key="1">
    <citation type="submission" date="2023-01" db="EMBL/GenBank/DDBJ databases">
        <authorList>
            <person name="Piombo E."/>
        </authorList>
    </citation>
    <scope>NUCLEOTIDE SEQUENCE</scope>
</reference>
<evidence type="ECO:0000313" key="3">
    <source>
        <dbReference type="Proteomes" id="UP001160390"/>
    </source>
</evidence>
<dbReference type="SUPFAM" id="SSF53474">
    <property type="entry name" value="alpha/beta-Hydrolases"/>
    <property type="match status" value="1"/>
</dbReference>
<dbReference type="PANTHER" id="PTHR45763:SF46">
    <property type="entry name" value="AB HYDROLASE-1 DOMAIN-CONTAINING PROTEIN"/>
    <property type="match status" value="1"/>
</dbReference>
<evidence type="ECO:0000313" key="2">
    <source>
        <dbReference type="EMBL" id="CAI6089355.1"/>
    </source>
</evidence>
<name>A0AA35Q2Q6_9HYPO</name>
<dbReference type="AlphaFoldDB" id="A0AA35Q2Q6"/>
<dbReference type="Gene3D" id="3.40.50.1820">
    <property type="entry name" value="alpha/beta hydrolase"/>
    <property type="match status" value="1"/>
</dbReference>
<comment type="caution">
    <text evidence="2">The sequence shown here is derived from an EMBL/GenBank/DDBJ whole genome shotgun (WGS) entry which is preliminary data.</text>
</comment>
<sequence length="266" mass="28932">MSEDLSFELPDGRHLSYTTFGASISPNQSVIIYFHGFPGINSEGLPVHEAASKRGVVVVGVTRPGFGDSTAHPGRALSSFAPDVLHLADHLGVQKFAVLGISGGGPYALACLRHMPAERLRSVAVVSGMWPTALGTAGMMPQMRVMYTLACWMPGLVNWMVGMELSAAAQDAKHPENSREAIKYGTGGFGTEAQIFGRPWDFQLEDLPMDVWHGAKDRNVPITMADQAVELMPSVEYHRFEEEAHLTLSMKHLGEILDSLLSKLMN</sequence>
<dbReference type="Proteomes" id="UP001160390">
    <property type="component" value="Unassembled WGS sequence"/>
</dbReference>
<accession>A0AA35Q2Q6</accession>
<dbReference type="PANTHER" id="PTHR45763">
    <property type="entry name" value="HYDROLASE, ALPHA/BETA FOLD FAMILY PROTEIN, EXPRESSED-RELATED"/>
    <property type="match status" value="1"/>
</dbReference>
<evidence type="ECO:0000259" key="1">
    <source>
        <dbReference type="Pfam" id="PF00561"/>
    </source>
</evidence>
<gene>
    <name evidence="2" type="ORF">CCHLO57077_00016961</name>
</gene>
<organism evidence="2 3">
    <name type="scientific">Clonostachys chloroleuca</name>
    <dbReference type="NCBI Taxonomy" id="1926264"/>
    <lineage>
        <taxon>Eukaryota</taxon>
        <taxon>Fungi</taxon>
        <taxon>Dikarya</taxon>
        <taxon>Ascomycota</taxon>
        <taxon>Pezizomycotina</taxon>
        <taxon>Sordariomycetes</taxon>
        <taxon>Hypocreomycetidae</taxon>
        <taxon>Hypocreales</taxon>
        <taxon>Bionectriaceae</taxon>
        <taxon>Clonostachys</taxon>
    </lineage>
</organism>